<keyword evidence="3" id="KW-1185">Reference proteome</keyword>
<evidence type="ECO:0000256" key="1">
    <source>
        <dbReference type="SAM" id="SignalP"/>
    </source>
</evidence>
<feature type="signal peptide" evidence="1">
    <location>
        <begin position="1"/>
        <end position="26"/>
    </location>
</feature>
<dbReference type="EMBL" id="MDZA01000364">
    <property type="protein sequence ID" value="OGX87317.1"/>
    <property type="molecule type" value="Genomic_DNA"/>
</dbReference>
<evidence type="ECO:0000313" key="2">
    <source>
        <dbReference type="EMBL" id="OGX87317.1"/>
    </source>
</evidence>
<dbReference type="AlphaFoldDB" id="A0A1G1T8X9"/>
<protein>
    <submittedName>
        <fullName evidence="2">Uncharacterized protein</fullName>
    </submittedName>
</protein>
<dbReference type="Proteomes" id="UP000177506">
    <property type="component" value="Unassembled WGS sequence"/>
</dbReference>
<sequence length="85" mass="9320">MHYFLKTTPYALAGLLALATACTTFEDNAVATDPTVVGLQAAVELQRKVVIQTTQEAYREEELLKVKESQLATARHGVQANETIK</sequence>
<proteinExistence type="predicted"/>
<name>A0A1G1T8X9_9BACT</name>
<organism evidence="2 3">
    <name type="scientific">Hymenobacter coccineus</name>
    <dbReference type="NCBI Taxonomy" id="1908235"/>
    <lineage>
        <taxon>Bacteria</taxon>
        <taxon>Pseudomonadati</taxon>
        <taxon>Bacteroidota</taxon>
        <taxon>Cytophagia</taxon>
        <taxon>Cytophagales</taxon>
        <taxon>Hymenobacteraceae</taxon>
        <taxon>Hymenobacter</taxon>
    </lineage>
</organism>
<gene>
    <name evidence="2" type="ORF">BEN49_10795</name>
</gene>
<dbReference type="PROSITE" id="PS51257">
    <property type="entry name" value="PROKAR_LIPOPROTEIN"/>
    <property type="match status" value="1"/>
</dbReference>
<evidence type="ECO:0000313" key="3">
    <source>
        <dbReference type="Proteomes" id="UP000177506"/>
    </source>
</evidence>
<accession>A0A1G1T8X9</accession>
<dbReference type="RefSeq" id="WP_070745706.1">
    <property type="nucleotide sequence ID" value="NZ_MDZA01000364.1"/>
</dbReference>
<feature type="chain" id="PRO_5009579071" evidence="1">
    <location>
        <begin position="27"/>
        <end position="85"/>
    </location>
</feature>
<comment type="caution">
    <text evidence="2">The sequence shown here is derived from an EMBL/GenBank/DDBJ whole genome shotgun (WGS) entry which is preliminary data.</text>
</comment>
<keyword evidence="1" id="KW-0732">Signal</keyword>
<reference evidence="2 3" key="1">
    <citation type="submission" date="2016-08" db="EMBL/GenBank/DDBJ databases">
        <title>Hymenobacter coccineus sp. nov., Hymenobacter lapidarius sp. nov. and Hymenobacter glacialis sp. nov., isolated from Antarctic soil.</title>
        <authorList>
            <person name="Sedlacek I."/>
            <person name="Kralova S."/>
            <person name="Kyrova K."/>
            <person name="Maslanova I."/>
            <person name="Stankova E."/>
            <person name="Vrbovska V."/>
            <person name="Nemec M."/>
            <person name="Bartak M."/>
            <person name="Svec P."/>
            <person name="Busse H.-J."/>
            <person name="Pantucek R."/>
        </authorList>
    </citation>
    <scope>NUCLEOTIDE SEQUENCE [LARGE SCALE GENOMIC DNA]</scope>
    <source>
        <strain evidence="2 3">CCM 8649</strain>
    </source>
</reference>